<dbReference type="Proteomes" id="UP000475862">
    <property type="component" value="Unassembled WGS sequence"/>
</dbReference>
<evidence type="ECO:0000259" key="7">
    <source>
        <dbReference type="PROSITE" id="PS50950"/>
    </source>
</evidence>
<dbReference type="Pfam" id="PF10545">
    <property type="entry name" value="MADF_DNA_bdg"/>
    <property type="match status" value="1"/>
</dbReference>
<name>A0A6G0TBR3_APHGL</name>
<evidence type="ECO:0000256" key="4">
    <source>
        <dbReference type="ARBA" id="ARBA00023125"/>
    </source>
</evidence>
<evidence type="ECO:0000313" key="10">
    <source>
        <dbReference type="Proteomes" id="UP000475862"/>
    </source>
</evidence>
<feature type="compositionally biased region" description="Polar residues" evidence="6">
    <location>
        <begin position="326"/>
        <end position="343"/>
    </location>
</feature>
<feature type="domain" description="MADF" evidence="8">
    <location>
        <begin position="209"/>
        <end position="301"/>
    </location>
</feature>
<keyword evidence="3" id="KW-0862">Zinc</keyword>
<dbReference type="PROSITE" id="PS50950">
    <property type="entry name" value="ZF_THAP"/>
    <property type="match status" value="1"/>
</dbReference>
<evidence type="ECO:0000256" key="3">
    <source>
        <dbReference type="ARBA" id="ARBA00022833"/>
    </source>
</evidence>
<proteinExistence type="predicted"/>
<dbReference type="OrthoDB" id="6081971at2759"/>
<evidence type="ECO:0000256" key="5">
    <source>
        <dbReference type="PROSITE-ProRule" id="PRU00309"/>
    </source>
</evidence>
<evidence type="ECO:0008006" key="11">
    <source>
        <dbReference type="Google" id="ProtNLM"/>
    </source>
</evidence>
<keyword evidence="1" id="KW-0479">Metal-binding</keyword>
<dbReference type="PROSITE" id="PS51029">
    <property type="entry name" value="MADF"/>
    <property type="match status" value="1"/>
</dbReference>
<sequence length="553" mass="63726">MPVCVFEGCVSGSKMKILIKPKNIVHLHKFPKNIELRKKWLHQIKQGSSIQDVNFDKAVVCSLHFGPQHLEPKPLCFEGINSPKCSRRLKIDAIPLSKYGCEYSSPTVGMEIIEISTPSGIFKVTPSPGRSNLETLSTEDSDITCKRNLFEITCEEKIIKLQNEELVRKNAELQKLVFEQNNWINLEACRFENKFRSTLSNMFSPQQITMILHKKKKVGKWEPEDIASAITLRSISPKAYRYLRDKLEFPLPGELAKTKWKNLCDSYMRFKKSVKGETGQAKKYHKWPWSSHMEFLDDTLKFRPPSSNIPDMSIGSPNRPEIPPQAAQSSDTHESIISPSTKQMPPPLTPRKKLKSHHEFNDVEKVIDYLQTKKRTQLDGTDHLFLSYANTFKKFHPQIQAELKQLATLFAKTELRELREQVRPIYYSDNSATSSPNSQYSFESQSQLDNLLIIITNTSLKLMFEDVKKRYPDVKYILTRRVNQDVLENLFSSLKSMMSSAYCITPLEFNLRWYILGKYSNTIITENRNTDCDTDECLFDCLSAVIINEAEIS</sequence>
<dbReference type="SMART" id="SM00980">
    <property type="entry name" value="THAP"/>
    <property type="match status" value="1"/>
</dbReference>
<dbReference type="InterPro" id="IPR006612">
    <property type="entry name" value="THAP_Znf"/>
</dbReference>
<accession>A0A6G0TBR3</accession>
<dbReference type="AlphaFoldDB" id="A0A6G0TBR3"/>
<dbReference type="EMBL" id="VYZN01000043">
    <property type="protein sequence ID" value="KAE9529984.1"/>
    <property type="molecule type" value="Genomic_DNA"/>
</dbReference>
<reference evidence="9 10" key="1">
    <citation type="submission" date="2019-08" db="EMBL/GenBank/DDBJ databases">
        <title>The genome of the soybean aphid Biotype 1, its phylome, world population structure and adaptation to the North American continent.</title>
        <authorList>
            <person name="Giordano R."/>
            <person name="Donthu R.K."/>
            <person name="Hernandez A.G."/>
            <person name="Wright C.L."/>
            <person name="Zimin A.V."/>
        </authorList>
    </citation>
    <scope>NUCLEOTIDE SEQUENCE [LARGE SCALE GENOMIC DNA]</scope>
    <source>
        <tissue evidence="9">Whole aphids</tissue>
    </source>
</reference>
<dbReference type="InterPro" id="IPR006578">
    <property type="entry name" value="MADF-dom"/>
</dbReference>
<keyword evidence="2 5" id="KW-0863">Zinc-finger</keyword>
<dbReference type="SUPFAM" id="SSF57716">
    <property type="entry name" value="Glucocorticoid receptor-like (DNA-binding domain)"/>
    <property type="match status" value="1"/>
</dbReference>
<evidence type="ECO:0000256" key="6">
    <source>
        <dbReference type="SAM" id="MobiDB-lite"/>
    </source>
</evidence>
<dbReference type="GO" id="GO:0003677">
    <property type="term" value="F:DNA binding"/>
    <property type="evidence" value="ECO:0007669"/>
    <property type="project" value="UniProtKB-UniRule"/>
</dbReference>
<evidence type="ECO:0000313" key="9">
    <source>
        <dbReference type="EMBL" id="KAE9529984.1"/>
    </source>
</evidence>
<evidence type="ECO:0000259" key="8">
    <source>
        <dbReference type="PROSITE" id="PS51029"/>
    </source>
</evidence>
<protein>
    <recommendedName>
        <fullName evidence="11">THAP-type domain-containing protein</fullName>
    </recommendedName>
</protein>
<organism evidence="9 10">
    <name type="scientific">Aphis glycines</name>
    <name type="common">Soybean aphid</name>
    <dbReference type="NCBI Taxonomy" id="307491"/>
    <lineage>
        <taxon>Eukaryota</taxon>
        <taxon>Metazoa</taxon>
        <taxon>Ecdysozoa</taxon>
        <taxon>Arthropoda</taxon>
        <taxon>Hexapoda</taxon>
        <taxon>Insecta</taxon>
        <taxon>Pterygota</taxon>
        <taxon>Neoptera</taxon>
        <taxon>Paraneoptera</taxon>
        <taxon>Hemiptera</taxon>
        <taxon>Sternorrhyncha</taxon>
        <taxon>Aphidomorpha</taxon>
        <taxon>Aphidoidea</taxon>
        <taxon>Aphididae</taxon>
        <taxon>Aphidini</taxon>
        <taxon>Aphis</taxon>
        <taxon>Aphis</taxon>
    </lineage>
</organism>
<evidence type="ECO:0000256" key="2">
    <source>
        <dbReference type="ARBA" id="ARBA00022771"/>
    </source>
</evidence>
<feature type="domain" description="THAP-type" evidence="7">
    <location>
        <begin position="1"/>
        <end position="98"/>
    </location>
</feature>
<evidence type="ECO:0000256" key="1">
    <source>
        <dbReference type="ARBA" id="ARBA00022723"/>
    </source>
</evidence>
<comment type="caution">
    <text evidence="9">The sequence shown here is derived from an EMBL/GenBank/DDBJ whole genome shotgun (WGS) entry which is preliminary data.</text>
</comment>
<keyword evidence="4 5" id="KW-0238">DNA-binding</keyword>
<feature type="region of interest" description="Disordered" evidence="6">
    <location>
        <begin position="306"/>
        <end position="357"/>
    </location>
</feature>
<gene>
    <name evidence="9" type="ORF">AGLY_011446</name>
</gene>
<keyword evidence="10" id="KW-1185">Reference proteome</keyword>
<dbReference type="Pfam" id="PF05485">
    <property type="entry name" value="THAP"/>
    <property type="match status" value="1"/>
</dbReference>
<dbReference type="GO" id="GO:0008270">
    <property type="term" value="F:zinc ion binding"/>
    <property type="evidence" value="ECO:0007669"/>
    <property type="project" value="UniProtKB-KW"/>
</dbReference>
<dbReference type="SMART" id="SM00692">
    <property type="entry name" value="DM3"/>
    <property type="match status" value="1"/>
</dbReference>